<dbReference type="PANTHER" id="PTHR23389">
    <property type="entry name" value="CHROMOSOME TRANSMISSION FIDELITY FACTOR 18"/>
    <property type="match status" value="1"/>
</dbReference>
<evidence type="ECO:0000259" key="11">
    <source>
        <dbReference type="PROSITE" id="PS50172"/>
    </source>
</evidence>
<dbReference type="InterPro" id="IPR012340">
    <property type="entry name" value="NA-bd_OB-fold"/>
</dbReference>
<feature type="binding site" evidence="10">
    <location>
        <position position="116"/>
    </location>
    <ligand>
        <name>NAD(+)</name>
        <dbReference type="ChEBI" id="CHEBI:57540"/>
    </ligand>
</feature>
<dbReference type="EMBL" id="CP002548">
    <property type="protein sequence ID" value="AGL90592.1"/>
    <property type="molecule type" value="Genomic_DNA"/>
</dbReference>
<feature type="domain" description="BRCT" evidence="11">
    <location>
        <begin position="594"/>
        <end position="673"/>
    </location>
</feature>
<dbReference type="SUPFAM" id="SSF47781">
    <property type="entry name" value="RuvA domain 2-like"/>
    <property type="match status" value="1"/>
</dbReference>
<dbReference type="SUPFAM" id="SSF52113">
    <property type="entry name" value="BRCT domain"/>
    <property type="match status" value="1"/>
</dbReference>
<evidence type="ECO:0000313" key="13">
    <source>
        <dbReference type="Proteomes" id="UP000013941"/>
    </source>
</evidence>
<dbReference type="Pfam" id="PF01653">
    <property type="entry name" value="DNA_ligase_aden"/>
    <property type="match status" value="1"/>
</dbReference>
<comment type="function">
    <text evidence="10">DNA ligase that catalyzes the formation of phosphodiester linkages between 5'-phosphoryl and 3'-hydroxyl groups in double-stranded DNA using NAD as a coenzyme and as the energy source for the reaction. It is essential for DNA replication and repair of damaged DNA.</text>
</comment>
<dbReference type="SMART" id="SM00532">
    <property type="entry name" value="LIGANc"/>
    <property type="match status" value="1"/>
</dbReference>
<keyword evidence="8 10" id="KW-0234">DNA repair</keyword>
<keyword evidence="7 10" id="KW-0520">NAD</keyword>
<dbReference type="InterPro" id="IPR018239">
    <property type="entry name" value="DNA_ligase_AS"/>
</dbReference>
<dbReference type="Gene3D" id="2.40.50.140">
    <property type="entry name" value="Nucleic acid-binding proteins"/>
    <property type="match status" value="1"/>
</dbReference>
<feature type="binding site" evidence="10">
    <location>
        <position position="406"/>
    </location>
    <ligand>
        <name>Zn(2+)</name>
        <dbReference type="ChEBI" id="CHEBI:29105"/>
    </ligand>
</feature>
<feature type="binding site" evidence="10">
    <location>
        <position position="424"/>
    </location>
    <ligand>
        <name>Zn(2+)</name>
        <dbReference type="ChEBI" id="CHEBI:29105"/>
    </ligand>
</feature>
<dbReference type="PROSITE" id="PS50172">
    <property type="entry name" value="BRCT"/>
    <property type="match status" value="1"/>
</dbReference>
<evidence type="ECO:0000256" key="10">
    <source>
        <dbReference type="HAMAP-Rule" id="MF_01588"/>
    </source>
</evidence>
<evidence type="ECO:0000256" key="4">
    <source>
        <dbReference type="ARBA" id="ARBA00022763"/>
    </source>
</evidence>
<feature type="binding site" evidence="10">
    <location>
        <position position="173"/>
    </location>
    <ligand>
        <name>NAD(+)</name>
        <dbReference type="ChEBI" id="CHEBI:57540"/>
    </ligand>
</feature>
<keyword evidence="4 10" id="KW-0227">DNA damage</keyword>
<dbReference type="CDD" id="cd17748">
    <property type="entry name" value="BRCT_DNA_ligase_like"/>
    <property type="match status" value="1"/>
</dbReference>
<reference evidence="12 13" key="1">
    <citation type="journal article" date="2013" name="BMC Genomics">
        <title>Comparison of the complete genome sequence of two closely related isolates of 'Candidatus Phytoplasma australiense' reveals genome plasticity.</title>
        <authorList>
            <person name="Andersen M.T."/>
            <person name="Liefting L.W."/>
            <person name="Havukkala I."/>
            <person name="Beever R.E."/>
        </authorList>
    </citation>
    <scope>NUCLEOTIDE SEQUENCE [LARGE SCALE GENOMIC DNA]</scope>
    <source>
        <strain evidence="12 13">NZSb11</strain>
    </source>
</reference>
<dbReference type="SUPFAM" id="SSF50249">
    <property type="entry name" value="Nucleic acid-binding proteins"/>
    <property type="match status" value="1"/>
</dbReference>
<dbReference type="EC" id="6.5.1.2" evidence="10"/>
<dbReference type="Gene3D" id="3.30.470.30">
    <property type="entry name" value="DNA ligase/mRNA capping enzyme"/>
    <property type="match status" value="1"/>
</dbReference>
<dbReference type="InterPro" id="IPR010994">
    <property type="entry name" value="RuvA_2-like"/>
</dbReference>
<keyword evidence="6 10" id="KW-0460">Magnesium</keyword>
<dbReference type="InterPro" id="IPR013840">
    <property type="entry name" value="DNAligase_N"/>
</dbReference>
<name>R4RXH2_PHYAS</name>
<feature type="binding site" evidence="10">
    <location>
        <position position="429"/>
    </location>
    <ligand>
        <name>Zn(2+)</name>
        <dbReference type="ChEBI" id="CHEBI:29105"/>
    </ligand>
</feature>
<dbReference type="PROSITE" id="PS01055">
    <property type="entry name" value="DNA_LIGASE_N1"/>
    <property type="match status" value="1"/>
</dbReference>
<dbReference type="Pfam" id="PF12826">
    <property type="entry name" value="HHH_2"/>
    <property type="match status" value="1"/>
</dbReference>
<gene>
    <name evidence="10 12" type="primary">ligA</name>
    <name evidence="12" type="ORF">SLY_0677</name>
</gene>
<keyword evidence="13" id="KW-1185">Reference proteome</keyword>
<evidence type="ECO:0000313" key="12">
    <source>
        <dbReference type="EMBL" id="AGL90592.1"/>
    </source>
</evidence>
<evidence type="ECO:0000256" key="7">
    <source>
        <dbReference type="ARBA" id="ARBA00023027"/>
    </source>
</evidence>
<dbReference type="Gene3D" id="6.20.10.30">
    <property type="match status" value="1"/>
</dbReference>
<dbReference type="Proteomes" id="UP000013941">
    <property type="component" value="Chromosome"/>
</dbReference>
<dbReference type="NCBIfam" id="TIGR00575">
    <property type="entry name" value="dnlj"/>
    <property type="match status" value="1"/>
</dbReference>
<evidence type="ECO:0000256" key="2">
    <source>
        <dbReference type="ARBA" id="ARBA00022705"/>
    </source>
</evidence>
<dbReference type="GO" id="GO:0006260">
    <property type="term" value="P:DNA replication"/>
    <property type="evidence" value="ECO:0007669"/>
    <property type="project" value="UniProtKB-KW"/>
</dbReference>
<dbReference type="GO" id="GO:0003911">
    <property type="term" value="F:DNA ligase (NAD+) activity"/>
    <property type="evidence" value="ECO:0007669"/>
    <property type="project" value="UniProtKB-UniRule"/>
</dbReference>
<keyword evidence="5 10" id="KW-0862">Zinc</keyword>
<dbReference type="Gene3D" id="1.10.150.20">
    <property type="entry name" value="5' to 3' exonuclease, C-terminal subdomain"/>
    <property type="match status" value="2"/>
</dbReference>
<dbReference type="PIRSF" id="PIRSF001604">
    <property type="entry name" value="LigA"/>
    <property type="match status" value="1"/>
</dbReference>
<feature type="binding site" evidence="10">
    <location>
        <position position="409"/>
    </location>
    <ligand>
        <name>Zn(2+)</name>
        <dbReference type="ChEBI" id="CHEBI:29105"/>
    </ligand>
</feature>
<evidence type="ECO:0000256" key="3">
    <source>
        <dbReference type="ARBA" id="ARBA00022723"/>
    </source>
</evidence>
<dbReference type="Pfam" id="PF00533">
    <property type="entry name" value="BRCT"/>
    <property type="match status" value="1"/>
</dbReference>
<dbReference type="NCBIfam" id="NF005932">
    <property type="entry name" value="PRK07956.1"/>
    <property type="match status" value="1"/>
</dbReference>
<dbReference type="SMART" id="SM00292">
    <property type="entry name" value="BRCT"/>
    <property type="match status" value="1"/>
</dbReference>
<keyword evidence="1 10" id="KW-0436">Ligase</keyword>
<keyword evidence="3 10" id="KW-0479">Metal-binding</keyword>
<dbReference type="Pfam" id="PF03119">
    <property type="entry name" value="DNA_ligase_ZBD"/>
    <property type="match status" value="1"/>
</dbReference>
<dbReference type="InterPro" id="IPR001679">
    <property type="entry name" value="DNA_ligase"/>
</dbReference>
<evidence type="ECO:0000256" key="1">
    <source>
        <dbReference type="ARBA" id="ARBA00022598"/>
    </source>
</evidence>
<comment type="cofactor">
    <cofactor evidence="10">
        <name>Mg(2+)</name>
        <dbReference type="ChEBI" id="CHEBI:18420"/>
    </cofactor>
    <cofactor evidence="10">
        <name>Mn(2+)</name>
        <dbReference type="ChEBI" id="CHEBI:29035"/>
    </cofactor>
</comment>
<dbReference type="InterPro" id="IPR004150">
    <property type="entry name" value="NAD_DNA_ligase_OB"/>
</dbReference>
<dbReference type="Gene3D" id="1.10.287.610">
    <property type="entry name" value="Helix hairpin bin"/>
    <property type="match status" value="1"/>
</dbReference>
<evidence type="ECO:0000256" key="6">
    <source>
        <dbReference type="ARBA" id="ARBA00022842"/>
    </source>
</evidence>
<feature type="binding site" evidence="10">
    <location>
        <position position="288"/>
    </location>
    <ligand>
        <name>NAD(+)</name>
        <dbReference type="ChEBI" id="CHEBI:57540"/>
    </ligand>
</feature>
<dbReference type="HOGENOM" id="CLU_007764_2_1_14"/>
<dbReference type="InterPro" id="IPR004149">
    <property type="entry name" value="Znf_DNAligase_C4"/>
</dbReference>
<dbReference type="HAMAP" id="MF_01588">
    <property type="entry name" value="DNA_ligase_A"/>
    <property type="match status" value="1"/>
</dbReference>
<dbReference type="GO" id="GO:0046872">
    <property type="term" value="F:metal ion binding"/>
    <property type="evidence" value="ECO:0007669"/>
    <property type="project" value="UniProtKB-KW"/>
</dbReference>
<keyword evidence="2 10" id="KW-0235">DNA replication</keyword>
<dbReference type="Pfam" id="PF03120">
    <property type="entry name" value="OB_DNA_ligase"/>
    <property type="match status" value="1"/>
</dbReference>
<evidence type="ECO:0000256" key="5">
    <source>
        <dbReference type="ARBA" id="ARBA00022833"/>
    </source>
</evidence>
<dbReference type="InterPro" id="IPR001357">
    <property type="entry name" value="BRCT_dom"/>
</dbReference>
<comment type="similarity">
    <text evidence="10">Belongs to the NAD-dependent DNA ligase family. LigA subfamily.</text>
</comment>
<feature type="binding site" evidence="10">
    <location>
        <begin position="87"/>
        <end position="88"/>
    </location>
    <ligand>
        <name>NAD(+)</name>
        <dbReference type="ChEBI" id="CHEBI:57540"/>
    </ligand>
</feature>
<dbReference type="InterPro" id="IPR036420">
    <property type="entry name" value="BRCT_dom_sf"/>
</dbReference>
<feature type="binding site" evidence="10">
    <location>
        <position position="139"/>
    </location>
    <ligand>
        <name>NAD(+)</name>
        <dbReference type="ChEBI" id="CHEBI:57540"/>
    </ligand>
</feature>
<keyword evidence="10" id="KW-0464">Manganese</keyword>
<accession>R4RXH2</accession>
<dbReference type="InterPro" id="IPR041663">
    <property type="entry name" value="DisA/LigA_HHH"/>
</dbReference>
<feature type="active site" description="N6-AMP-lysine intermediate" evidence="10">
    <location>
        <position position="118"/>
    </location>
</feature>
<dbReference type="CDD" id="cd00114">
    <property type="entry name" value="LIGANc"/>
    <property type="match status" value="1"/>
</dbReference>
<evidence type="ECO:0000256" key="9">
    <source>
        <dbReference type="ARBA" id="ARBA00034005"/>
    </source>
</evidence>
<comment type="catalytic activity">
    <reaction evidence="9 10">
        <text>NAD(+) + (deoxyribonucleotide)n-3'-hydroxyl + 5'-phospho-(deoxyribonucleotide)m = (deoxyribonucleotide)n+m + AMP + beta-nicotinamide D-nucleotide.</text>
        <dbReference type="EC" id="6.5.1.2"/>
    </reaction>
</comment>
<dbReference type="KEGG" id="nzs:SLY_0677"/>
<dbReference type="GO" id="GO:0005829">
    <property type="term" value="C:cytosol"/>
    <property type="evidence" value="ECO:0007669"/>
    <property type="project" value="TreeGrafter"/>
</dbReference>
<dbReference type="GO" id="GO:0006281">
    <property type="term" value="P:DNA repair"/>
    <property type="evidence" value="ECO:0007669"/>
    <property type="project" value="UniProtKB-KW"/>
</dbReference>
<dbReference type="AlphaFoldDB" id="R4RXH2"/>
<evidence type="ECO:0000256" key="8">
    <source>
        <dbReference type="ARBA" id="ARBA00023204"/>
    </source>
</evidence>
<protein>
    <recommendedName>
        <fullName evidence="10">DNA ligase</fullName>
        <ecNumber evidence="10">6.5.1.2</ecNumber>
    </recommendedName>
    <alternativeName>
        <fullName evidence="10">Polydeoxyribonucleotide synthase [NAD(+)]</fullName>
    </alternativeName>
</protein>
<dbReference type="PATRIC" id="fig|980422.3.peg.619"/>
<dbReference type="SUPFAM" id="SSF56091">
    <property type="entry name" value="DNA ligase/mRNA capping enzyme, catalytic domain"/>
    <property type="match status" value="1"/>
</dbReference>
<dbReference type="Gene3D" id="3.40.50.10190">
    <property type="entry name" value="BRCT domain"/>
    <property type="match status" value="1"/>
</dbReference>
<sequence>MISMINLELIEKKIKDLTNQLNEANYEYYVKSNPTLTDQQYDALLKELLVLEKKFPQFTLPYSPTLKIGGFVEKKFSTVKHTSAMMSLANAFNLKELKAFYDRIAKKFSSFSIVSELKIDGVAVSLKYKKGILFQALTRGNGVWGEEITKNVQTIKQVPLKLTQPLDLEVRGEIYLSNSSFQKLNQQRKIAQQPLFSNPRNAASGTIRQLNSSIVAQRNLSIFIYSIQNPYLLKSTQEETLTFLASLGFSVNPYYKCSSSFEELEIKIQELEKLQQNLDYNTDGVVVKINELNLHDSIGKTTKSPKWAIAYKFATKNSESVVQEIIFQVGRSGMLTPVCKIIPVMVDGSLVSKVVLHNYDYICKKDIRLKDYVQVHKAGSVIPEIKEVIKSKRPSDSKPFAMITQCPSCHSLLNKNKGEVDYFCINKNCLEQKIQKLIHFVSKNAMDIDTLGNQTLITFFNQKLIENPSDIYLLKNHLDVLQKINGFGAKKVQNILTSVEKSKNKSLENVLFGLGIKHVGLKVSQVLTKHFDSIEILQKTTLENLESIKSIPEIGEKIALSLQKYFQNPLHLEEITKLKQLGVSFKSTTTSQIKAPNFFTNKKVVLTGSLQNYTRSQIKKLLIQKGAIINDALSSQTHLLITGANPGSKLQKAKTLNIQIIEEKELEELIQEK</sequence>
<organism evidence="12 13">
    <name type="scientific">Strawberry lethal yellows phytoplasma (CPA) str. NZSb11</name>
    <dbReference type="NCBI Taxonomy" id="980422"/>
    <lineage>
        <taxon>Bacteria</taxon>
        <taxon>Bacillati</taxon>
        <taxon>Mycoplasmatota</taxon>
        <taxon>Mollicutes</taxon>
        <taxon>Acholeplasmatales</taxon>
        <taxon>Acholeplasmataceae</taxon>
        <taxon>Candidatus Phytoplasma</taxon>
        <taxon>16SrXII (Stolbur group)</taxon>
    </lineage>
</organism>
<dbReference type="PANTHER" id="PTHR23389:SF9">
    <property type="entry name" value="DNA LIGASE"/>
    <property type="match status" value="1"/>
</dbReference>
<dbReference type="InterPro" id="IPR013839">
    <property type="entry name" value="DNAligase_adenylation"/>
</dbReference>
<proteinExistence type="inferred from homology"/>
<feature type="binding site" evidence="10">
    <location>
        <begin position="38"/>
        <end position="42"/>
    </location>
    <ligand>
        <name>NAD(+)</name>
        <dbReference type="ChEBI" id="CHEBI:57540"/>
    </ligand>
</feature>
<feature type="binding site" evidence="10">
    <location>
        <position position="312"/>
    </location>
    <ligand>
        <name>NAD(+)</name>
        <dbReference type="ChEBI" id="CHEBI:57540"/>
    </ligand>
</feature>